<reference evidence="2" key="1">
    <citation type="journal article" date="2019" name="Int. J. Syst. Evol. Microbiol.">
        <title>The Global Catalogue of Microorganisms (GCM) 10K type strain sequencing project: providing services to taxonomists for standard genome sequencing and annotation.</title>
        <authorList>
            <consortium name="The Broad Institute Genomics Platform"/>
            <consortium name="The Broad Institute Genome Sequencing Center for Infectious Disease"/>
            <person name="Wu L."/>
            <person name="Ma J."/>
        </authorList>
    </citation>
    <scope>NUCLEOTIDE SEQUENCE [LARGE SCALE GENOMIC DNA]</scope>
    <source>
        <strain evidence="2">CGMCC 4.7131</strain>
    </source>
</reference>
<keyword evidence="2" id="KW-1185">Reference proteome</keyword>
<evidence type="ECO:0000313" key="1">
    <source>
        <dbReference type="EMBL" id="MFC5239255.1"/>
    </source>
</evidence>
<protein>
    <submittedName>
        <fullName evidence="1">Uncharacterized protein</fullName>
    </submittedName>
</protein>
<accession>A0ABW0DNH0</accession>
<dbReference type="Proteomes" id="UP001596035">
    <property type="component" value="Unassembled WGS sequence"/>
</dbReference>
<proteinExistence type="predicted"/>
<dbReference type="EMBL" id="JBHSKN010000005">
    <property type="protein sequence ID" value="MFC5239255.1"/>
    <property type="molecule type" value="Genomic_DNA"/>
</dbReference>
<sequence length="99" mass="11639">MRRSQRSAGHPLWFLEPREGRAYTLSFSLPEYVEDWILDQEEGIRSRTRRTARDLLSAITVYWVGGGHTHTFRLHYDPDELREASGRARTPFSDVDLLY</sequence>
<evidence type="ECO:0000313" key="2">
    <source>
        <dbReference type="Proteomes" id="UP001596035"/>
    </source>
</evidence>
<comment type="caution">
    <text evidence="1">The sequence shown here is derived from an EMBL/GenBank/DDBJ whole genome shotgun (WGS) entry which is preliminary data.</text>
</comment>
<gene>
    <name evidence="1" type="ORF">ACFPWV_04925</name>
</gene>
<organism evidence="1 2">
    <name type="scientific">Streptomyces atrovirens</name>
    <dbReference type="NCBI Taxonomy" id="285556"/>
    <lineage>
        <taxon>Bacteria</taxon>
        <taxon>Bacillati</taxon>
        <taxon>Actinomycetota</taxon>
        <taxon>Actinomycetes</taxon>
        <taxon>Kitasatosporales</taxon>
        <taxon>Streptomycetaceae</taxon>
        <taxon>Streptomyces</taxon>
    </lineage>
</organism>
<dbReference type="RefSeq" id="WP_344556823.1">
    <property type="nucleotide sequence ID" value="NZ_BAAATG010000009.1"/>
</dbReference>
<name>A0ABW0DNH0_9ACTN</name>